<keyword evidence="1" id="KW-0378">Hydrolase</keyword>
<dbReference type="SUPFAM" id="SSF63992">
    <property type="entry name" value="Dipeptide transport protein"/>
    <property type="match status" value="1"/>
</dbReference>
<keyword evidence="1" id="KW-0645">Protease</keyword>
<reference evidence="1 2" key="1">
    <citation type="journal article" name="Front. Microbiol.">
        <title>Sugar Metabolism of the First Thermophilic Planctomycete Thermogutta terrifontis: Comparative Genomic and Transcriptomic Approaches.</title>
        <authorList>
            <person name="Elcheninov A.G."/>
            <person name="Menzel P."/>
            <person name="Gudbergsdottir S.R."/>
            <person name="Slesarev A.I."/>
            <person name="Kadnikov V.V."/>
            <person name="Krogh A."/>
            <person name="Bonch-Osmolovskaya E.A."/>
            <person name="Peng X."/>
            <person name="Kublanov I.V."/>
        </authorList>
    </citation>
    <scope>NUCLEOTIDE SEQUENCE [LARGE SCALE GENOMIC DNA]</scope>
    <source>
        <strain evidence="1 2">R1</strain>
    </source>
</reference>
<dbReference type="Gene3D" id="3.40.50.10780">
    <property type="entry name" value="Dipeptide transport protein"/>
    <property type="match status" value="1"/>
</dbReference>
<dbReference type="InterPro" id="IPR027476">
    <property type="entry name" value="DppA_N"/>
</dbReference>
<protein>
    <submittedName>
        <fullName evidence="1">D-aminopeptidase dipeptide-binding protein DppA</fullName>
    </submittedName>
</protein>
<keyword evidence="2" id="KW-1185">Reference proteome</keyword>
<dbReference type="RefSeq" id="WP_095416517.1">
    <property type="nucleotide sequence ID" value="NZ_CP018477.1"/>
</dbReference>
<dbReference type="InterPro" id="IPR036177">
    <property type="entry name" value="Peptidase_M55_sf"/>
</dbReference>
<dbReference type="GO" id="GO:0004177">
    <property type="term" value="F:aminopeptidase activity"/>
    <property type="evidence" value="ECO:0007669"/>
    <property type="project" value="UniProtKB-KW"/>
</dbReference>
<dbReference type="OrthoDB" id="9785420at2"/>
<dbReference type="AlphaFoldDB" id="A0A286RLJ5"/>
<evidence type="ECO:0000313" key="1">
    <source>
        <dbReference type="EMBL" id="ASV76821.1"/>
    </source>
</evidence>
<evidence type="ECO:0000313" key="2">
    <source>
        <dbReference type="Proteomes" id="UP000215086"/>
    </source>
</evidence>
<keyword evidence="1" id="KW-0031">Aminopeptidase</keyword>
<proteinExistence type="predicted"/>
<dbReference type="KEGG" id="ttf:THTE_4220"/>
<accession>A0A286RLJ5</accession>
<dbReference type="Pfam" id="PF04951">
    <property type="entry name" value="Peptidase_M55"/>
    <property type="match status" value="1"/>
</dbReference>
<organism evidence="1 2">
    <name type="scientific">Thermogutta terrifontis</name>
    <dbReference type="NCBI Taxonomy" id="1331910"/>
    <lineage>
        <taxon>Bacteria</taxon>
        <taxon>Pseudomonadati</taxon>
        <taxon>Planctomycetota</taxon>
        <taxon>Planctomycetia</taxon>
        <taxon>Pirellulales</taxon>
        <taxon>Thermoguttaceae</taxon>
        <taxon>Thermogutta</taxon>
    </lineage>
</organism>
<name>A0A286RLJ5_9BACT</name>
<gene>
    <name evidence="1" type="ORF">THTE_4220</name>
</gene>
<dbReference type="InterPro" id="IPR007035">
    <property type="entry name" value="Peptidase_M55"/>
</dbReference>
<dbReference type="Proteomes" id="UP000215086">
    <property type="component" value="Chromosome"/>
</dbReference>
<dbReference type="EMBL" id="CP018477">
    <property type="protein sequence ID" value="ASV76821.1"/>
    <property type="molecule type" value="Genomic_DNA"/>
</dbReference>
<sequence length="279" mass="30667">MRWKSLLSVGWLIASLFTWPIGVHGQGLKIYIVTDLEGASGVYKFAQTREAGPLNEQAKEYLMGDIAAVVRGLRDAGATEIVILDGHGSQAFVPHLMVPGAKYITGLPRPSVMPELDETFAGLVQLGAHAMMGTPDGVLCHTQSSRNENRYWYNGVESGELAQVALYAGAFGVPTIMVTGDEATCREARTFFGPEVVTVAVKKGLARESAVLYPFDQTRRALYEGAKKAIEAIPRCKPYCIEMPIKAKKQWLVFDKPDEPGRLMTKEGVIEDVRKIFEF</sequence>